<dbReference type="PANTHER" id="PTHR42687:SF1">
    <property type="entry name" value="L-THREONINE 3-DEHYDROGENASE, MITOCHONDRIAL"/>
    <property type="match status" value="1"/>
</dbReference>
<protein>
    <submittedName>
        <fullName evidence="3">NAD(P)-dependent oxidoreductase</fullName>
    </submittedName>
</protein>
<dbReference type="Proteomes" id="UP000823661">
    <property type="component" value="Unassembled WGS sequence"/>
</dbReference>
<dbReference type="GO" id="GO:0006567">
    <property type="term" value="P:L-threonine catabolic process"/>
    <property type="evidence" value="ECO:0007669"/>
    <property type="project" value="TreeGrafter"/>
</dbReference>
<dbReference type="EMBL" id="JADIMI010000014">
    <property type="protein sequence ID" value="MBO8451537.1"/>
    <property type="molecule type" value="Genomic_DNA"/>
</dbReference>
<dbReference type="SUPFAM" id="SSF51735">
    <property type="entry name" value="NAD(P)-binding Rossmann-fold domains"/>
    <property type="match status" value="1"/>
</dbReference>
<organism evidence="3 4">
    <name type="scientific">Candidatus Cryptobacteroides intestinavium</name>
    <dbReference type="NCBI Taxonomy" id="2840766"/>
    <lineage>
        <taxon>Bacteria</taxon>
        <taxon>Pseudomonadati</taxon>
        <taxon>Bacteroidota</taxon>
        <taxon>Bacteroidia</taxon>
        <taxon>Bacteroidales</taxon>
        <taxon>Candidatus Cryptobacteroides</taxon>
    </lineage>
</organism>
<evidence type="ECO:0000259" key="2">
    <source>
        <dbReference type="Pfam" id="PF01370"/>
    </source>
</evidence>
<accession>A0A9D9EQQ7</accession>
<dbReference type="AlphaFoldDB" id="A0A9D9EQQ7"/>
<evidence type="ECO:0000313" key="4">
    <source>
        <dbReference type="Proteomes" id="UP000823661"/>
    </source>
</evidence>
<dbReference type="PANTHER" id="PTHR42687">
    <property type="entry name" value="L-THREONINE 3-DEHYDROGENASE"/>
    <property type="match status" value="1"/>
</dbReference>
<sequence>MTKKTIFITGATGNMGWAGFQELLAKKDRFTIRLLARPSSRNRKKLAPYVSDPDIEIVWGDLTSYPDVLAGVSGADYVLHVGGMVSPAADYFPEKTLEVNTAAASNVVKAVLAQPDADNIKVVYIGSVAQCGDRMYPVHWGRTGDPVYASRYDKYSVSKCLAEKIIVDSGIKKWVSLRQTGILYPGILKVLNPTAFHVPIKGVLEWATVEDSGRLLANVVEDWVPEEFWNRFYNISSGEQYRMTNYEFESRLLKALGLPAPEKVFEPQWFATRNFHGMWYTDADVLEGYLHFRQNIPVDEYFNGMKKRLPWYYSLAFLAPAFAVRLFMRPFAYEKGMGTQWWIGNDPDKVRAYYGSIEDYRSIKSWKQMFPPHWKKNLSEATAAGEVRVLDHGYDTSRSVYSLSDEEVEAAAQFRGGHFIGESGSSGKGAPVSTETAGLREPGRQYVWECENGHRFTASLEYVLLGGGWCTACPIDEVSDCTTAGNRFISQVLRAQSPE</sequence>
<feature type="domain" description="NAD-dependent epimerase/dehydratase" evidence="2">
    <location>
        <begin position="6"/>
        <end position="168"/>
    </location>
</feature>
<reference evidence="3" key="2">
    <citation type="journal article" date="2021" name="PeerJ">
        <title>Extensive microbial diversity within the chicken gut microbiome revealed by metagenomics and culture.</title>
        <authorList>
            <person name="Gilroy R."/>
            <person name="Ravi A."/>
            <person name="Getino M."/>
            <person name="Pursley I."/>
            <person name="Horton D.L."/>
            <person name="Alikhan N.F."/>
            <person name="Baker D."/>
            <person name="Gharbi K."/>
            <person name="Hall N."/>
            <person name="Watson M."/>
            <person name="Adriaenssens E.M."/>
            <person name="Foster-Nyarko E."/>
            <person name="Jarju S."/>
            <person name="Secka A."/>
            <person name="Antonio M."/>
            <person name="Oren A."/>
            <person name="Chaudhuri R.R."/>
            <person name="La Ragione R."/>
            <person name="Hildebrand F."/>
            <person name="Pallen M.J."/>
        </authorList>
    </citation>
    <scope>NUCLEOTIDE SEQUENCE</scope>
    <source>
        <strain evidence="3">B1-20833</strain>
    </source>
</reference>
<dbReference type="InterPro" id="IPR051225">
    <property type="entry name" value="NAD(P)_epim/dehydratase"/>
</dbReference>
<dbReference type="InterPro" id="IPR036291">
    <property type="entry name" value="NAD(P)-bd_dom_sf"/>
</dbReference>
<dbReference type="Gene3D" id="3.40.50.720">
    <property type="entry name" value="NAD(P)-binding Rossmann-like Domain"/>
    <property type="match status" value="1"/>
</dbReference>
<evidence type="ECO:0000313" key="3">
    <source>
        <dbReference type="EMBL" id="MBO8451537.1"/>
    </source>
</evidence>
<proteinExistence type="inferred from homology"/>
<evidence type="ECO:0000256" key="1">
    <source>
        <dbReference type="ARBA" id="ARBA00007637"/>
    </source>
</evidence>
<dbReference type="GO" id="GO:0008743">
    <property type="term" value="F:L-threonine 3-dehydrogenase activity"/>
    <property type="evidence" value="ECO:0007669"/>
    <property type="project" value="TreeGrafter"/>
</dbReference>
<comment type="similarity">
    <text evidence="1">Belongs to the NAD(P)-dependent epimerase/dehydratase family.</text>
</comment>
<reference evidence="3" key="1">
    <citation type="submission" date="2020-10" db="EMBL/GenBank/DDBJ databases">
        <authorList>
            <person name="Gilroy R."/>
        </authorList>
    </citation>
    <scope>NUCLEOTIDE SEQUENCE</scope>
    <source>
        <strain evidence="3">B1-20833</strain>
    </source>
</reference>
<dbReference type="Pfam" id="PF01370">
    <property type="entry name" value="Epimerase"/>
    <property type="match status" value="1"/>
</dbReference>
<name>A0A9D9EQQ7_9BACT</name>
<gene>
    <name evidence="3" type="ORF">IAC06_01465</name>
</gene>
<dbReference type="InterPro" id="IPR001509">
    <property type="entry name" value="Epimerase_deHydtase"/>
</dbReference>
<comment type="caution">
    <text evidence="3">The sequence shown here is derived from an EMBL/GenBank/DDBJ whole genome shotgun (WGS) entry which is preliminary data.</text>
</comment>